<dbReference type="Gene3D" id="2.10.109.10">
    <property type="entry name" value="Umud Fragment, subunit A"/>
    <property type="match status" value="1"/>
</dbReference>
<dbReference type="EMBL" id="JBHSGG010000044">
    <property type="protein sequence ID" value="MFC4729500.1"/>
    <property type="molecule type" value="Genomic_DNA"/>
</dbReference>
<dbReference type="PANTHER" id="PTHR40661">
    <property type="match status" value="1"/>
</dbReference>
<dbReference type="SUPFAM" id="SSF51306">
    <property type="entry name" value="LexA/Signal peptidase"/>
    <property type="match status" value="1"/>
</dbReference>
<dbReference type="InterPro" id="IPR010982">
    <property type="entry name" value="Lambda_DNA-bd_dom_sf"/>
</dbReference>
<dbReference type="RefSeq" id="WP_377005549.1">
    <property type="nucleotide sequence ID" value="NZ_JBHSGG010000044.1"/>
</dbReference>
<dbReference type="InterPro" id="IPR001387">
    <property type="entry name" value="Cro/C1-type_HTH"/>
</dbReference>
<dbReference type="InterPro" id="IPR036286">
    <property type="entry name" value="LexA/Signal_pep-like_sf"/>
</dbReference>
<dbReference type="SUPFAM" id="SSF47413">
    <property type="entry name" value="lambda repressor-like DNA-binding domains"/>
    <property type="match status" value="1"/>
</dbReference>
<dbReference type="PANTHER" id="PTHR40661:SF3">
    <property type="entry name" value="FELS-1 PROPHAGE TRANSCRIPTIONAL REGULATOR"/>
    <property type="match status" value="1"/>
</dbReference>
<name>A0ABV9NQV9_9GAMM</name>
<organism evidence="5 6">
    <name type="scientific">Coralloluteibacterium thermophilum</name>
    <dbReference type="NCBI Taxonomy" id="2707049"/>
    <lineage>
        <taxon>Bacteria</taxon>
        <taxon>Pseudomonadati</taxon>
        <taxon>Pseudomonadota</taxon>
        <taxon>Gammaproteobacteria</taxon>
        <taxon>Lysobacterales</taxon>
        <taxon>Lysobacteraceae</taxon>
        <taxon>Coralloluteibacterium</taxon>
    </lineage>
</organism>
<dbReference type="Proteomes" id="UP001595892">
    <property type="component" value="Unassembled WGS sequence"/>
</dbReference>
<dbReference type="PROSITE" id="PS50943">
    <property type="entry name" value="HTH_CROC1"/>
    <property type="match status" value="1"/>
</dbReference>
<dbReference type="InterPro" id="IPR039418">
    <property type="entry name" value="LexA-like"/>
</dbReference>
<keyword evidence="2" id="KW-0238">DNA-binding</keyword>
<comment type="caution">
    <text evidence="5">The sequence shown here is derived from an EMBL/GenBank/DDBJ whole genome shotgun (WGS) entry which is preliminary data.</text>
</comment>
<gene>
    <name evidence="5" type="ORF">ACFO3Q_15125</name>
</gene>
<accession>A0ABV9NQV9</accession>
<dbReference type="Pfam" id="PF00717">
    <property type="entry name" value="Peptidase_S24"/>
    <property type="match status" value="1"/>
</dbReference>
<evidence type="ECO:0000256" key="2">
    <source>
        <dbReference type="ARBA" id="ARBA00023125"/>
    </source>
</evidence>
<proteinExistence type="predicted"/>
<dbReference type="CDD" id="cd00093">
    <property type="entry name" value="HTH_XRE"/>
    <property type="match status" value="1"/>
</dbReference>
<evidence type="ECO:0000256" key="3">
    <source>
        <dbReference type="ARBA" id="ARBA00023163"/>
    </source>
</evidence>
<reference evidence="6" key="1">
    <citation type="journal article" date="2019" name="Int. J. Syst. Evol. Microbiol.">
        <title>The Global Catalogue of Microorganisms (GCM) 10K type strain sequencing project: providing services to taxonomists for standard genome sequencing and annotation.</title>
        <authorList>
            <consortium name="The Broad Institute Genomics Platform"/>
            <consortium name="The Broad Institute Genome Sequencing Center for Infectious Disease"/>
            <person name="Wu L."/>
            <person name="Ma J."/>
        </authorList>
    </citation>
    <scope>NUCLEOTIDE SEQUENCE [LARGE SCALE GENOMIC DNA]</scope>
    <source>
        <strain evidence="6">CGMCC 1.13574</strain>
    </source>
</reference>
<evidence type="ECO:0000313" key="5">
    <source>
        <dbReference type="EMBL" id="MFC4729500.1"/>
    </source>
</evidence>
<dbReference type="Gene3D" id="1.10.260.40">
    <property type="entry name" value="lambda repressor-like DNA-binding domains"/>
    <property type="match status" value="1"/>
</dbReference>
<sequence>MKRIRLRAGYKSQKEAADAIGCERGTVSMWEAPSSQVKTVGDYLLEVARAYKVRPEWVNDLDSDDDGFPWQPTEGRRVKVAAYEIRAVDGEDGIDPDRDAMVPVYDILVSGGQGVIIPEFVETKYRLPYQIDWLNRWNAKPEDILIAKVHGSSMEPILWHGDKAIIHRGRRLVSDGRVYSLIYGGEARVKRLYRLADGSLRINSANPDKDQYPDEVIGPEEMDSVYVIGQVIDKMGSGGLGV</sequence>
<evidence type="ECO:0000313" key="6">
    <source>
        <dbReference type="Proteomes" id="UP001595892"/>
    </source>
</evidence>
<dbReference type="InterPro" id="IPR015927">
    <property type="entry name" value="Peptidase_S24_S26A/B/C"/>
</dbReference>
<evidence type="ECO:0000256" key="1">
    <source>
        <dbReference type="ARBA" id="ARBA00023015"/>
    </source>
</evidence>
<keyword evidence="1" id="KW-0805">Transcription regulation</keyword>
<evidence type="ECO:0000259" key="4">
    <source>
        <dbReference type="PROSITE" id="PS50943"/>
    </source>
</evidence>
<keyword evidence="3" id="KW-0804">Transcription</keyword>
<feature type="domain" description="HTH cro/C1-type" evidence="4">
    <location>
        <begin position="1"/>
        <end position="58"/>
    </location>
</feature>
<protein>
    <submittedName>
        <fullName evidence="5">S24 family peptidase</fullName>
    </submittedName>
</protein>
<keyword evidence="6" id="KW-1185">Reference proteome</keyword>
<dbReference type="CDD" id="cd06529">
    <property type="entry name" value="S24_LexA-like"/>
    <property type="match status" value="1"/>
</dbReference>